<organism evidence="1 2">
    <name type="scientific">Vibrio superstes NBRC 103154</name>
    <dbReference type="NCBI Taxonomy" id="1219062"/>
    <lineage>
        <taxon>Bacteria</taxon>
        <taxon>Pseudomonadati</taxon>
        <taxon>Pseudomonadota</taxon>
        <taxon>Gammaproteobacteria</taxon>
        <taxon>Vibrionales</taxon>
        <taxon>Vibrionaceae</taxon>
        <taxon>Vibrio</taxon>
    </lineage>
</organism>
<dbReference type="AlphaFoldDB" id="A0A511QKE0"/>
<name>A0A511QKE0_9VIBR</name>
<reference evidence="1 2" key="1">
    <citation type="submission" date="2019-07" db="EMBL/GenBank/DDBJ databases">
        <title>Whole genome shotgun sequence of Vibrio superstes NBRC 103154.</title>
        <authorList>
            <person name="Hosoyama A."/>
            <person name="Uohara A."/>
            <person name="Ohji S."/>
            <person name="Ichikawa N."/>
        </authorList>
    </citation>
    <scope>NUCLEOTIDE SEQUENCE [LARGE SCALE GENOMIC DNA]</scope>
    <source>
        <strain evidence="1 2">NBRC 103154</strain>
    </source>
</reference>
<comment type="caution">
    <text evidence="1">The sequence shown here is derived from an EMBL/GenBank/DDBJ whole genome shotgun (WGS) entry which is preliminary data.</text>
</comment>
<accession>A0A511QKE0</accession>
<dbReference type="EMBL" id="BJXK01000001">
    <property type="protein sequence ID" value="GEM77793.1"/>
    <property type="molecule type" value="Genomic_DNA"/>
</dbReference>
<evidence type="ECO:0000313" key="2">
    <source>
        <dbReference type="Proteomes" id="UP000321113"/>
    </source>
</evidence>
<evidence type="ECO:0000313" key="1">
    <source>
        <dbReference type="EMBL" id="GEM77793.1"/>
    </source>
</evidence>
<keyword evidence="2" id="KW-1185">Reference proteome</keyword>
<dbReference type="SUPFAM" id="SSF56935">
    <property type="entry name" value="Porins"/>
    <property type="match status" value="1"/>
</dbReference>
<proteinExistence type="predicted"/>
<sequence>MGLRSSWFTSRCIVLLSINLFVPLAYAGSFEIELGAFFSKTSTDIEVYDPFHQEYVDLNFESELNLPHDDVLPYLNLEYRINEKHQIYLDWRRLHRTGYQDYVARPFQLKVDDHIYTIGGEADLLTTLNIDIMRLGYGYRFFHSDHLDIHFLAGFHVTRLEFGMDGKIDVEAHQNNASDRALISEGFDSGITAPLPNLGFLVEHRVHKNIELKSHVHAFYLEYEEVSGWMYEIEMTARYYVTDNFSVSASFNYYDLGVGYEAEHTSLKVDYSFFGPMLKMAYRF</sequence>
<protein>
    <submittedName>
        <fullName evidence="1">DUF481 domain-containing protein</fullName>
    </submittedName>
</protein>
<dbReference type="Proteomes" id="UP000321113">
    <property type="component" value="Unassembled WGS sequence"/>
</dbReference>
<gene>
    <name evidence="1" type="ORF">VSU01S_00380</name>
</gene>